<dbReference type="VEuPathDB" id="TriTrypDB:TcG_06279"/>
<dbReference type="SMR" id="A0A2V2X1X9"/>
<evidence type="ECO:0000256" key="2">
    <source>
        <dbReference type="ARBA" id="ARBA00022448"/>
    </source>
</evidence>
<dbReference type="SUPFAM" id="SSF160527">
    <property type="entry name" value="V-type ATPase subunit E-like"/>
    <property type="match status" value="1"/>
</dbReference>
<dbReference type="OMA" id="CRPQDHL"/>
<dbReference type="Proteomes" id="UP000246078">
    <property type="component" value="Unassembled WGS sequence"/>
</dbReference>
<dbReference type="VEuPathDB" id="TriTrypDB:TcCL_NonESM03914"/>
<dbReference type="EMBL" id="PRFC01000038">
    <property type="protein sequence ID" value="PWV14153.1"/>
    <property type="molecule type" value="Genomic_DNA"/>
</dbReference>
<dbReference type="Gene3D" id="6.10.250.1620">
    <property type="match status" value="1"/>
</dbReference>
<evidence type="ECO:0000313" key="4">
    <source>
        <dbReference type="EMBL" id="PWV14153.1"/>
    </source>
</evidence>
<dbReference type="VEuPathDB" id="TriTrypDB:TcCLB.511589.10"/>
<dbReference type="VEuPathDB" id="TriTrypDB:TCSYLVIO_009199"/>
<dbReference type="PANTHER" id="PTHR45715">
    <property type="entry name" value="ATPASE H+-TRANSPORTING V1 SUBUNIT E1A-RELATED"/>
    <property type="match status" value="1"/>
</dbReference>
<dbReference type="InterPro" id="IPR002842">
    <property type="entry name" value="ATPase_V1_Esu"/>
</dbReference>
<name>A0A2V2X1X9_TRYCR</name>
<dbReference type="GO" id="GO:0046961">
    <property type="term" value="F:proton-transporting ATPase activity, rotational mechanism"/>
    <property type="evidence" value="ECO:0007669"/>
    <property type="project" value="InterPro"/>
</dbReference>
<dbReference type="VEuPathDB" id="TriTrypDB:C4B63_39g357"/>
<protein>
    <submittedName>
        <fullName evidence="4">Putative ATP synthase</fullName>
    </submittedName>
</protein>
<dbReference type="VEuPathDB" id="TriTrypDB:ECC02_006357"/>
<dbReference type="GO" id="GO:0033178">
    <property type="term" value="C:proton-transporting two-sector ATPase complex, catalytic domain"/>
    <property type="evidence" value="ECO:0007669"/>
    <property type="project" value="InterPro"/>
</dbReference>
<dbReference type="Gene3D" id="3.30.2320.30">
    <property type="entry name" value="ATP synthase, E subunit, C-terminal"/>
    <property type="match status" value="1"/>
</dbReference>
<reference evidence="4 5" key="1">
    <citation type="journal article" date="2018" name="Microb. Genom.">
        <title>Expanding an expanded genome: long-read sequencing of Trypanosoma cruzi.</title>
        <authorList>
            <person name="Berna L."/>
            <person name="Rodriguez M."/>
            <person name="Chiribao M.L."/>
            <person name="Parodi-Talice A."/>
            <person name="Pita S."/>
            <person name="Rijo G."/>
            <person name="Alvarez-Valin F."/>
            <person name="Robello C."/>
        </authorList>
    </citation>
    <scope>NUCLEOTIDE SEQUENCE [LARGE SCALE GENOMIC DNA]</scope>
    <source>
        <strain evidence="4 5">TCC</strain>
    </source>
</reference>
<dbReference type="AlphaFoldDB" id="A0A2V2X1X9"/>
<proteinExistence type="inferred from homology"/>
<evidence type="ECO:0000313" key="5">
    <source>
        <dbReference type="Proteomes" id="UP000246078"/>
    </source>
</evidence>
<comment type="similarity">
    <text evidence="1">Belongs to the V-ATPase E subunit family.</text>
</comment>
<accession>A0A2V2X1X9</accession>
<dbReference type="OrthoDB" id="10263003at2759"/>
<dbReference type="Pfam" id="PF01991">
    <property type="entry name" value="vATP-synt_E"/>
    <property type="match status" value="1"/>
</dbReference>
<comment type="caution">
    <text evidence="4">The sequence shown here is derived from an EMBL/GenBank/DDBJ whole genome shotgun (WGS) entry which is preliminary data.</text>
</comment>
<evidence type="ECO:0000256" key="3">
    <source>
        <dbReference type="ARBA" id="ARBA00023065"/>
    </source>
</evidence>
<sequence length="216" mass="25147">MSEARQIQSMIDFIEREAQERAEELDAAAQEEYDVEKMRLVEVEKVKVRASTEQKKKQVDIDRRVARANFSKTQRLRVMEERSRIMDELRENTRRKIAAFVKDTSRYQKLLLELIHQALLAVRTDAVIQSRKEDEAAVQGMINDAEQWYRKTVGSKITVTPSKEYLNTEEAWGGVIVTSHDGHIICNLTLSCRMRNCFEDQLPAIRYYLFNSDASV</sequence>
<dbReference type="VEuPathDB" id="TriTrypDB:Tc_MARK_7804"/>
<evidence type="ECO:0000256" key="1">
    <source>
        <dbReference type="ARBA" id="ARBA00005901"/>
    </source>
</evidence>
<dbReference type="VEuPathDB" id="TriTrypDB:BCY84_19795"/>
<dbReference type="VEuPathDB" id="TriTrypDB:TcBrA4_0024190"/>
<gene>
    <name evidence="4" type="ORF">C3747_38g307</name>
</gene>
<keyword evidence="2" id="KW-0813">Transport</keyword>
<dbReference type="InterPro" id="IPR038495">
    <property type="entry name" value="ATPase_E_C"/>
</dbReference>
<organism evidence="4 5">
    <name type="scientific">Trypanosoma cruzi</name>
    <dbReference type="NCBI Taxonomy" id="5693"/>
    <lineage>
        <taxon>Eukaryota</taxon>
        <taxon>Discoba</taxon>
        <taxon>Euglenozoa</taxon>
        <taxon>Kinetoplastea</taxon>
        <taxon>Metakinetoplastina</taxon>
        <taxon>Trypanosomatida</taxon>
        <taxon>Trypanosomatidae</taxon>
        <taxon>Trypanosoma</taxon>
        <taxon>Schizotrypanum</taxon>
    </lineage>
</organism>
<dbReference type="VEuPathDB" id="TriTrypDB:C3747_38g307"/>
<keyword evidence="3" id="KW-0406">Ion transport</keyword>
<dbReference type="VEuPathDB" id="TriTrypDB:TcCLB.508851.59"/>